<feature type="transmembrane region" description="Helical" evidence="1">
    <location>
        <begin position="12"/>
        <end position="30"/>
    </location>
</feature>
<protein>
    <submittedName>
        <fullName evidence="2">Uncharacterized protein</fullName>
    </submittedName>
</protein>
<keyword evidence="1" id="KW-0472">Membrane</keyword>
<dbReference type="RefSeq" id="WP_054589874.1">
    <property type="nucleotide sequence ID" value="NZ_CP012700.1"/>
</dbReference>
<evidence type="ECO:0000313" key="2">
    <source>
        <dbReference type="EMBL" id="ALH82898.1"/>
    </source>
</evidence>
<keyword evidence="1" id="KW-0812">Transmembrane</keyword>
<proteinExistence type="predicted"/>
<keyword evidence="1" id="KW-1133">Transmembrane helix</keyword>
<evidence type="ECO:0000256" key="1">
    <source>
        <dbReference type="SAM" id="Phobius"/>
    </source>
</evidence>
<evidence type="ECO:0000313" key="3">
    <source>
        <dbReference type="Proteomes" id="UP000058074"/>
    </source>
</evidence>
<dbReference type="PATRIC" id="fig|33050.5.peg.4519"/>
<feature type="transmembrane region" description="Helical" evidence="1">
    <location>
        <begin position="36"/>
        <end position="56"/>
    </location>
</feature>
<dbReference type="KEGG" id="smag:AN936_21825"/>
<accession>A0A0N9USH0</accession>
<dbReference type="Proteomes" id="UP000058074">
    <property type="component" value="Chromosome"/>
</dbReference>
<organism evidence="2 3">
    <name type="scientific">Sphingopyxis macrogoltabida</name>
    <name type="common">Sphingomonas macrogoltabidus</name>
    <dbReference type="NCBI Taxonomy" id="33050"/>
    <lineage>
        <taxon>Bacteria</taxon>
        <taxon>Pseudomonadati</taxon>
        <taxon>Pseudomonadota</taxon>
        <taxon>Alphaproteobacteria</taxon>
        <taxon>Sphingomonadales</taxon>
        <taxon>Sphingomonadaceae</taxon>
        <taxon>Sphingopyxis</taxon>
    </lineage>
</organism>
<dbReference type="AlphaFoldDB" id="A0A0N9USH0"/>
<dbReference type="EMBL" id="CP012700">
    <property type="protein sequence ID" value="ALH82898.1"/>
    <property type="molecule type" value="Genomic_DNA"/>
</dbReference>
<name>A0A0N9USH0_SPHMC</name>
<gene>
    <name evidence="2" type="ORF">AN936_21825</name>
</gene>
<sequence>MTNKFDKLLEFVVLGGFLGLCFALIHWVVPEKNAQHFGQALGAFTVIATLVAKSLWERGSATAIIDEKKTDNTGKAFEAIAAAAASTPADPAPAAADAADQVADAAAAEADKIKGND</sequence>
<reference evidence="2 3" key="1">
    <citation type="journal article" date="2015" name="Genome Announc.">
        <title>Complete Genome Sequence of Polypropylene Glycol- and Polyethylene Glycol-Degrading Sphingopyxis macrogoltabida Strain EY-1.</title>
        <authorList>
            <person name="Ohtsubo Y."/>
            <person name="Nagata Y."/>
            <person name="Numata M."/>
            <person name="Tsuchikane K."/>
            <person name="Hosoyama A."/>
            <person name="Yamazoe A."/>
            <person name="Tsuda M."/>
            <person name="Fujita N."/>
            <person name="Kawai F."/>
        </authorList>
    </citation>
    <scope>NUCLEOTIDE SEQUENCE [LARGE SCALE GENOMIC DNA]</scope>
    <source>
        <strain evidence="2 3">EY-1</strain>
    </source>
</reference>